<keyword evidence="4" id="KW-0949">S-adenosyl-L-methionine</keyword>
<dbReference type="PROSITE" id="PS01087">
    <property type="entry name" value="RADICAL_ACTIVATING"/>
    <property type="match status" value="1"/>
</dbReference>
<comment type="similarity">
    <text evidence="2">Belongs to the organic radical-activating enzymes family.</text>
</comment>
<feature type="domain" description="Radical SAM core" evidence="9">
    <location>
        <begin position="27"/>
        <end position="292"/>
    </location>
</feature>
<evidence type="ECO:0000256" key="3">
    <source>
        <dbReference type="ARBA" id="ARBA00022485"/>
    </source>
</evidence>
<keyword evidence="7" id="KW-0408">Iron</keyword>
<evidence type="ECO:0000256" key="4">
    <source>
        <dbReference type="ARBA" id="ARBA00022691"/>
    </source>
</evidence>
<dbReference type="EMBL" id="VUNC01000001">
    <property type="protein sequence ID" value="MST71997.1"/>
    <property type="molecule type" value="Genomic_DNA"/>
</dbReference>
<dbReference type="InterPro" id="IPR012839">
    <property type="entry name" value="Organic_radical_activase"/>
</dbReference>
<dbReference type="Proteomes" id="UP000469325">
    <property type="component" value="Unassembled WGS sequence"/>
</dbReference>
<dbReference type="GO" id="GO:0051539">
    <property type="term" value="F:4 iron, 4 sulfur cluster binding"/>
    <property type="evidence" value="ECO:0007669"/>
    <property type="project" value="UniProtKB-KW"/>
</dbReference>
<dbReference type="InterPro" id="IPR058240">
    <property type="entry name" value="rSAM_sf"/>
</dbReference>
<evidence type="ECO:0000256" key="8">
    <source>
        <dbReference type="ARBA" id="ARBA00023014"/>
    </source>
</evidence>
<keyword evidence="11" id="KW-1185">Reference proteome</keyword>
<dbReference type="InterPro" id="IPR001989">
    <property type="entry name" value="Radical_activat_CS"/>
</dbReference>
<dbReference type="InterPro" id="IPR034457">
    <property type="entry name" value="Organic_radical-activating"/>
</dbReference>
<keyword evidence="8" id="KW-0411">Iron-sulfur</keyword>
<comment type="caution">
    <text evidence="10">The sequence shown here is derived from an EMBL/GenBank/DDBJ whole genome shotgun (WGS) entry which is preliminary data.</text>
</comment>
<dbReference type="InterPro" id="IPR040074">
    <property type="entry name" value="BssD/PflA/YjjW"/>
</dbReference>
<dbReference type="InterPro" id="IPR013785">
    <property type="entry name" value="Aldolase_TIM"/>
</dbReference>
<evidence type="ECO:0000256" key="7">
    <source>
        <dbReference type="ARBA" id="ARBA00023004"/>
    </source>
</evidence>
<comment type="cofactor">
    <cofactor evidence="1">
        <name>[4Fe-4S] cluster</name>
        <dbReference type="ChEBI" id="CHEBI:49883"/>
    </cofactor>
</comment>
<gene>
    <name evidence="10" type="ORF">FYJ68_02575</name>
</gene>
<dbReference type="RefSeq" id="WP_154433722.1">
    <property type="nucleotide sequence ID" value="NZ_VUNC01000001.1"/>
</dbReference>
<dbReference type="PIRSF" id="PIRSF000371">
    <property type="entry name" value="PFL_act_enz"/>
    <property type="match status" value="1"/>
</dbReference>
<evidence type="ECO:0000256" key="5">
    <source>
        <dbReference type="ARBA" id="ARBA00022723"/>
    </source>
</evidence>
<keyword evidence="6" id="KW-0560">Oxidoreductase</keyword>
<evidence type="ECO:0000313" key="10">
    <source>
        <dbReference type="EMBL" id="MST71997.1"/>
    </source>
</evidence>
<dbReference type="Gene3D" id="3.20.20.70">
    <property type="entry name" value="Aldolase class I"/>
    <property type="match status" value="1"/>
</dbReference>
<sequence>MTSSTAPNTCCSPNGALYTNIQRFSIHDGGGIRTVVFLKGCPFRCPWCCNPENLSFAPQTVWHAPKCIHCSMAQDVCGADACPRRPEDCPTGAKELLGTVADPGELLGVVMRDRVFYEESNGGVTVSGGECLARQNLSFTLEFLAACRKEGLDTAVETTLAVPIDRPELLAAVTSTFLVDFKIADRGQSLRVTGIDPSLRDKNLERLLSMGARVVARMPVIPGFTADAANVRANIDYMRDLGISRVDVLPFHQMGEAKYDSIGMRYELRGRPQLGEGDVRDVVSACEGAGLRVVVHGE</sequence>
<evidence type="ECO:0000256" key="2">
    <source>
        <dbReference type="ARBA" id="ARBA00009777"/>
    </source>
</evidence>
<proteinExistence type="inferred from homology"/>
<reference evidence="10 11" key="1">
    <citation type="submission" date="2019-08" db="EMBL/GenBank/DDBJ databases">
        <title>In-depth cultivation of the pig gut microbiome towards novel bacterial diversity and tailored functional studies.</title>
        <authorList>
            <person name="Wylensek D."/>
            <person name="Hitch T.C.A."/>
            <person name="Clavel T."/>
        </authorList>
    </citation>
    <scope>NUCLEOTIDE SEQUENCE [LARGE SCALE GENOMIC DNA]</scope>
    <source>
        <strain evidence="10 11">CA-Schmier-601-WT-1</strain>
    </source>
</reference>
<name>A0A6N7X9A0_9ACTN</name>
<dbReference type="Pfam" id="PF13353">
    <property type="entry name" value="Fer4_12"/>
    <property type="match status" value="1"/>
</dbReference>
<keyword evidence="5" id="KW-0479">Metal-binding</keyword>
<dbReference type="PANTHER" id="PTHR30352:SF4">
    <property type="entry name" value="PYRUVATE FORMATE-LYASE 2-ACTIVATING ENZYME"/>
    <property type="match status" value="1"/>
</dbReference>
<dbReference type="SFLD" id="SFLDG01118">
    <property type="entry name" value="activating_enzymes__group_2"/>
    <property type="match status" value="1"/>
</dbReference>
<organism evidence="10 11">
    <name type="scientific">Olsenella porci</name>
    <dbReference type="NCBI Taxonomy" id="2652279"/>
    <lineage>
        <taxon>Bacteria</taxon>
        <taxon>Bacillati</taxon>
        <taxon>Actinomycetota</taxon>
        <taxon>Coriobacteriia</taxon>
        <taxon>Coriobacteriales</taxon>
        <taxon>Atopobiaceae</taxon>
        <taxon>Olsenella</taxon>
    </lineage>
</organism>
<dbReference type="SFLD" id="SFLDG01066">
    <property type="entry name" value="organic_radical-activating_enz"/>
    <property type="match status" value="1"/>
</dbReference>
<dbReference type="GO" id="GO:0046872">
    <property type="term" value="F:metal ion binding"/>
    <property type="evidence" value="ECO:0007669"/>
    <property type="project" value="UniProtKB-KW"/>
</dbReference>
<evidence type="ECO:0000259" key="9">
    <source>
        <dbReference type="PROSITE" id="PS51918"/>
    </source>
</evidence>
<evidence type="ECO:0000313" key="11">
    <source>
        <dbReference type="Proteomes" id="UP000469325"/>
    </source>
</evidence>
<protein>
    <submittedName>
        <fullName evidence="10">Radical SAM protein</fullName>
    </submittedName>
</protein>
<dbReference type="SFLD" id="SFLDS00029">
    <property type="entry name" value="Radical_SAM"/>
    <property type="match status" value="1"/>
</dbReference>
<dbReference type="InterPro" id="IPR007197">
    <property type="entry name" value="rSAM"/>
</dbReference>
<accession>A0A6N7X9A0</accession>
<dbReference type="GO" id="GO:0016491">
    <property type="term" value="F:oxidoreductase activity"/>
    <property type="evidence" value="ECO:0007669"/>
    <property type="project" value="UniProtKB-KW"/>
</dbReference>
<dbReference type="SUPFAM" id="SSF102114">
    <property type="entry name" value="Radical SAM enzymes"/>
    <property type="match status" value="1"/>
</dbReference>
<dbReference type="PANTHER" id="PTHR30352">
    <property type="entry name" value="PYRUVATE FORMATE-LYASE-ACTIVATING ENZYME"/>
    <property type="match status" value="1"/>
</dbReference>
<dbReference type="AlphaFoldDB" id="A0A6N7X9A0"/>
<dbReference type="PROSITE" id="PS51918">
    <property type="entry name" value="RADICAL_SAM"/>
    <property type="match status" value="1"/>
</dbReference>
<evidence type="ECO:0000256" key="1">
    <source>
        <dbReference type="ARBA" id="ARBA00001966"/>
    </source>
</evidence>
<evidence type="ECO:0000256" key="6">
    <source>
        <dbReference type="ARBA" id="ARBA00023002"/>
    </source>
</evidence>
<keyword evidence="3" id="KW-0004">4Fe-4S</keyword>